<keyword evidence="2" id="KW-1185">Reference proteome</keyword>
<dbReference type="Gene3D" id="1.10.8.930">
    <property type="entry name" value="Protein of unknown function DUF1465"/>
    <property type="match status" value="1"/>
</dbReference>
<accession>A0ABT1XUX6</accession>
<evidence type="ECO:0000313" key="2">
    <source>
        <dbReference type="Proteomes" id="UP001206067"/>
    </source>
</evidence>
<reference evidence="1 2" key="1">
    <citation type="submission" date="2022-08" db="EMBL/GenBank/DDBJ databases">
        <title>Polyphasic taxonomy analysis of Qipengyuania sp.RS5-5.</title>
        <authorList>
            <person name="Xamxidin M."/>
            <person name="Wu M."/>
        </authorList>
    </citation>
    <scope>NUCLEOTIDE SEQUENCE [LARGE SCALE GENOMIC DNA]</scope>
    <source>
        <strain evidence="1 2">RS5-5</strain>
    </source>
</reference>
<dbReference type="Pfam" id="PF07323">
    <property type="entry name" value="DUF1465"/>
    <property type="match status" value="1"/>
</dbReference>
<organism evidence="1 2">
    <name type="scientific">Parerythrobacter lacustris</name>
    <dbReference type="NCBI Taxonomy" id="2969984"/>
    <lineage>
        <taxon>Bacteria</taxon>
        <taxon>Pseudomonadati</taxon>
        <taxon>Pseudomonadota</taxon>
        <taxon>Alphaproteobacteria</taxon>
        <taxon>Sphingomonadales</taxon>
        <taxon>Erythrobacteraceae</taxon>
        <taxon>Parerythrobacter</taxon>
    </lineage>
</organism>
<dbReference type="Proteomes" id="UP001206067">
    <property type="component" value="Unassembled WGS sequence"/>
</dbReference>
<dbReference type="RefSeq" id="WP_257596558.1">
    <property type="nucleotide sequence ID" value="NZ_JANKHH010000007.1"/>
</dbReference>
<gene>
    <name evidence="1" type="ORF">NSO95_12280</name>
</gene>
<comment type="caution">
    <text evidence="1">The sequence shown here is derived from an EMBL/GenBank/DDBJ whole genome shotgun (WGS) entry which is preliminary data.</text>
</comment>
<dbReference type="EMBL" id="JANKHH010000007">
    <property type="protein sequence ID" value="MCR2834721.1"/>
    <property type="molecule type" value="Genomic_DNA"/>
</dbReference>
<evidence type="ECO:0000313" key="1">
    <source>
        <dbReference type="EMBL" id="MCR2834721.1"/>
    </source>
</evidence>
<name>A0ABT1XUX6_9SPHN</name>
<dbReference type="InterPro" id="IPR010848">
    <property type="entry name" value="DUF1465"/>
</dbReference>
<protein>
    <submittedName>
        <fullName evidence="1">DUF1465 family protein</fullName>
    </submittedName>
</protein>
<proteinExistence type="predicted"/>
<dbReference type="InterPro" id="IPR038301">
    <property type="entry name" value="AraC-like_sf"/>
</dbReference>
<sequence length="153" mass="17583">MGRPSDISQPIIEALYTEALVLADEARQVFDLNPVRDTGDAADRVRMALSVEGLRTTTRVMHVLAWLLNHRAYFNGELSALQLRRYSKLPADRLSERANLALLEYPTRELIHDTEALHARIARLDEAWREGFEMQPSAVHRLRERLNRSFAGY</sequence>